<dbReference type="SMART" id="SM00345">
    <property type="entry name" value="HTH_GNTR"/>
    <property type="match status" value="2"/>
</dbReference>
<evidence type="ECO:0000256" key="1">
    <source>
        <dbReference type="ARBA" id="ARBA00023015"/>
    </source>
</evidence>
<dbReference type="AlphaFoldDB" id="A0A848H8U8"/>
<dbReference type="SUPFAM" id="SSF48008">
    <property type="entry name" value="GntR ligand-binding domain-like"/>
    <property type="match status" value="1"/>
</dbReference>
<dbReference type="PROSITE" id="PS50949">
    <property type="entry name" value="HTH_GNTR"/>
    <property type="match status" value="1"/>
</dbReference>
<keyword evidence="6" id="KW-1185">Reference proteome</keyword>
<organism evidence="5 6">
    <name type="scientific">Ramlibacter agri</name>
    <dbReference type="NCBI Taxonomy" id="2728837"/>
    <lineage>
        <taxon>Bacteria</taxon>
        <taxon>Pseudomonadati</taxon>
        <taxon>Pseudomonadota</taxon>
        <taxon>Betaproteobacteria</taxon>
        <taxon>Burkholderiales</taxon>
        <taxon>Comamonadaceae</taxon>
        <taxon>Ramlibacter</taxon>
    </lineage>
</organism>
<evidence type="ECO:0000313" key="5">
    <source>
        <dbReference type="EMBL" id="NML44078.1"/>
    </source>
</evidence>
<reference evidence="5 6" key="1">
    <citation type="submission" date="2020-04" db="EMBL/GenBank/DDBJ databases">
        <title>Ramlibacter sp. G-1-2-2 isolated from soil.</title>
        <authorList>
            <person name="Dahal R.H."/>
        </authorList>
    </citation>
    <scope>NUCLEOTIDE SEQUENCE [LARGE SCALE GENOMIC DNA]</scope>
    <source>
        <strain evidence="5 6">G-1-2-2</strain>
    </source>
</reference>
<dbReference type="PRINTS" id="PR00035">
    <property type="entry name" value="HTHGNTR"/>
</dbReference>
<dbReference type="InterPro" id="IPR036390">
    <property type="entry name" value="WH_DNA-bd_sf"/>
</dbReference>
<evidence type="ECO:0000259" key="4">
    <source>
        <dbReference type="PROSITE" id="PS50949"/>
    </source>
</evidence>
<dbReference type="SMART" id="SM00895">
    <property type="entry name" value="FCD"/>
    <property type="match status" value="1"/>
</dbReference>
<dbReference type="Gene3D" id="1.20.120.530">
    <property type="entry name" value="GntR ligand-binding domain-like"/>
    <property type="match status" value="1"/>
</dbReference>
<protein>
    <submittedName>
        <fullName evidence="5">GntR family transcriptional regulator</fullName>
    </submittedName>
</protein>
<dbReference type="CDD" id="cd07377">
    <property type="entry name" value="WHTH_GntR"/>
    <property type="match status" value="1"/>
</dbReference>
<dbReference type="InterPro" id="IPR011711">
    <property type="entry name" value="GntR_C"/>
</dbReference>
<dbReference type="EMBL" id="JABBFX010000001">
    <property type="protein sequence ID" value="NML44078.1"/>
    <property type="molecule type" value="Genomic_DNA"/>
</dbReference>
<proteinExistence type="predicted"/>
<dbReference type="InterPro" id="IPR036388">
    <property type="entry name" value="WH-like_DNA-bd_sf"/>
</dbReference>
<dbReference type="PANTHER" id="PTHR43537">
    <property type="entry name" value="TRANSCRIPTIONAL REGULATOR, GNTR FAMILY"/>
    <property type="match status" value="1"/>
</dbReference>
<dbReference type="Pfam" id="PF00392">
    <property type="entry name" value="GntR"/>
    <property type="match status" value="2"/>
</dbReference>
<dbReference type="SUPFAM" id="SSF46785">
    <property type="entry name" value="Winged helix' DNA-binding domain"/>
    <property type="match status" value="2"/>
</dbReference>
<evidence type="ECO:0000313" key="6">
    <source>
        <dbReference type="Proteomes" id="UP000541185"/>
    </source>
</evidence>
<sequence>MSAARAAKHKPVVVDEPPKVTPLITTLAARIVDLVRREDFPAGHRLTEQSLVDALGVSRSPVRKALQVLAQQGVVRSEPNRGYQLALPSAGLQPLALDEAESEEAIYLRIASDRIHGELPQEVTESELMERYGVSRIQVQRLLNRMGREAMVERKPGRGWIFRPLMNDLQSHRESYRFRMIIEPAAILEPGYAVDLAELEKCRREQQQLLQGGVMGCTPADIFQAGVHFHETMIAGAHNRFLVDSLRTINQMRRVVEYGTRLDAARLERQCRDHLVLIDLLARNERMEASQFLRQHLNTARLTKLGNE</sequence>
<name>A0A848H8U8_9BURK</name>
<dbReference type="InterPro" id="IPR000524">
    <property type="entry name" value="Tscrpt_reg_HTH_GntR"/>
</dbReference>
<accession>A0A848H8U8</accession>
<dbReference type="GO" id="GO:0003700">
    <property type="term" value="F:DNA-binding transcription factor activity"/>
    <property type="evidence" value="ECO:0007669"/>
    <property type="project" value="InterPro"/>
</dbReference>
<evidence type="ECO:0000256" key="2">
    <source>
        <dbReference type="ARBA" id="ARBA00023125"/>
    </source>
</evidence>
<keyword evidence="1" id="KW-0805">Transcription regulation</keyword>
<evidence type="ECO:0000256" key="3">
    <source>
        <dbReference type="ARBA" id="ARBA00023163"/>
    </source>
</evidence>
<dbReference type="PANTHER" id="PTHR43537:SF51">
    <property type="entry name" value="HTH-TYPE TRANSCRIPTIONAL REGULATOR LGOR-RELATED"/>
    <property type="match status" value="1"/>
</dbReference>
<dbReference type="RefSeq" id="WP_169418240.1">
    <property type="nucleotide sequence ID" value="NZ_JABBFX010000001.1"/>
</dbReference>
<dbReference type="InterPro" id="IPR008920">
    <property type="entry name" value="TF_FadR/GntR_C"/>
</dbReference>
<gene>
    <name evidence="5" type="ORF">HHL11_09985</name>
</gene>
<keyword evidence="2" id="KW-0238">DNA-binding</keyword>
<dbReference type="Gene3D" id="1.10.10.10">
    <property type="entry name" value="Winged helix-like DNA-binding domain superfamily/Winged helix DNA-binding domain"/>
    <property type="match status" value="2"/>
</dbReference>
<dbReference type="GO" id="GO:0003677">
    <property type="term" value="F:DNA binding"/>
    <property type="evidence" value="ECO:0007669"/>
    <property type="project" value="UniProtKB-KW"/>
</dbReference>
<feature type="domain" description="HTH gntR-type" evidence="4">
    <location>
        <begin position="21"/>
        <end position="88"/>
    </location>
</feature>
<comment type="caution">
    <text evidence="5">The sequence shown here is derived from an EMBL/GenBank/DDBJ whole genome shotgun (WGS) entry which is preliminary data.</text>
</comment>
<dbReference type="Pfam" id="PF07729">
    <property type="entry name" value="FCD"/>
    <property type="match status" value="1"/>
</dbReference>
<keyword evidence="3" id="KW-0804">Transcription</keyword>
<dbReference type="Proteomes" id="UP000541185">
    <property type="component" value="Unassembled WGS sequence"/>
</dbReference>